<dbReference type="GO" id="GO:0022857">
    <property type="term" value="F:transmembrane transporter activity"/>
    <property type="evidence" value="ECO:0007669"/>
    <property type="project" value="TreeGrafter"/>
</dbReference>
<feature type="domain" description="MacB-like periplasmic core" evidence="9">
    <location>
        <begin position="95"/>
        <end position="325"/>
    </location>
</feature>
<evidence type="ECO:0000256" key="3">
    <source>
        <dbReference type="ARBA" id="ARBA00022692"/>
    </source>
</evidence>
<feature type="transmembrane region" description="Helical" evidence="7">
    <location>
        <begin position="518"/>
        <end position="542"/>
    </location>
</feature>
<evidence type="ECO:0000256" key="5">
    <source>
        <dbReference type="ARBA" id="ARBA00023136"/>
    </source>
</evidence>
<comment type="subcellular location">
    <subcellularLocation>
        <location evidence="1">Cell membrane</location>
        <topology evidence="1">Multi-pass membrane protein</topology>
    </subcellularLocation>
</comment>
<feature type="domain" description="ABC3 transporter permease C-terminal" evidence="8">
    <location>
        <begin position="787"/>
        <end position="900"/>
    </location>
</feature>
<evidence type="ECO:0000259" key="9">
    <source>
        <dbReference type="Pfam" id="PF12704"/>
    </source>
</evidence>
<dbReference type="Pfam" id="PF02687">
    <property type="entry name" value="FtsX"/>
    <property type="match status" value="2"/>
</dbReference>
<feature type="transmembrane region" description="Helical" evidence="7">
    <location>
        <begin position="787"/>
        <end position="808"/>
    </location>
</feature>
<dbReference type="KEGG" id="talb:FTW19_02140"/>
<feature type="transmembrane region" description="Helical" evidence="7">
    <location>
        <begin position="873"/>
        <end position="892"/>
    </location>
</feature>
<dbReference type="InterPro" id="IPR017800">
    <property type="entry name" value="ADOP"/>
</dbReference>
<dbReference type="Proteomes" id="UP000321820">
    <property type="component" value="Chromosome"/>
</dbReference>
<keyword evidence="5 7" id="KW-0472">Membrane</keyword>
<dbReference type="NCBIfam" id="TIGR03434">
    <property type="entry name" value="ADOP"/>
    <property type="match status" value="1"/>
</dbReference>
<feature type="domain" description="MacB-like periplasmic core" evidence="9">
    <location>
        <begin position="620"/>
        <end position="722"/>
    </location>
</feature>
<name>A0A5B9E9C0_9BACT</name>
<feature type="transmembrane region" description="Helical" evidence="7">
    <location>
        <begin position="470"/>
        <end position="490"/>
    </location>
</feature>
<sequence>MRQLLRRLSMLFHRSRFNADLEEEMRLHLELREQQQVAAGLSPGQAHREARRRFGNNAVLRERSFAAWGWNWLESFVQDTLYGLRSMLRSPGLTCVALLSLALGIGANTAIFSFLDAIVLRSLPVKAPGQLVILGDGDEDGVTDRYGSTTLYSYPFFSQLRSKNAVFSEVATVLSFNGEAHGTIDHRDQMEIISPDLVSGTFFSTLGVEPAVGRLFTADDDTTEGAHPVAVISYAFWQTALTGAPDVLNHTVKFADTTFTIIGVAPPGFFGITVGHAPDLWIPMAMMNSLPAHYNGYKDNFYQSNHIFGRLKSGVTHAQAEAEINVLYQQITRGFPDARLNDYNLSHLQQAHVAITSIATGTAGLRHQFSDPLKLLMGVTALVLLIACANIANLLLARSTARAREFAVRQALGAQRLRLVRQLLTESLILALIGGLLGIAFAVAADRILLRMISGGPDADLIPIDVSLNLPLLGFSVAITVGTAVLFGLVPALRASQVEVTGALKDGRSSTNAATRNVLGKVLIVAQVSISFVLAVASVLFLRSLVNLTHVDTGFPRNGVMLVNMDSSVLGLKGADPRMIAMFSQIEDRVVAMPGVHGAGFAAFTFHQGSWNTSINIPGTAYNDAVNIKHNVISNGYFNTMQIPLLAGRIFGPQDTATSQKVIILSESMVRDLFPAGVNPIGRHIYIGKDPDPRNDVEVVGVVKDVKFGNLQEHRQYIDYVPNPQHPWGYGTLAVRYTGDFNTVSKDVQNTIHSINRGLTINRVTTLDRVIERSITNQTLVAQLSTFFALLAVFLSAIGIYGLMSYLVSRRTNEIGIRMALGAARASVGWMIMREIVLLVVSGIALGGALTLATNQLVQSLLYGLKPTEPLSLVLAIVALLAIALPAAWLPARRASRVSPMEALRYE</sequence>
<proteinExistence type="inferred from homology"/>
<keyword evidence="11" id="KW-1185">Reference proteome</keyword>
<evidence type="ECO:0000256" key="4">
    <source>
        <dbReference type="ARBA" id="ARBA00022989"/>
    </source>
</evidence>
<accession>A0A5B9E9C0</accession>
<dbReference type="InterPro" id="IPR003838">
    <property type="entry name" value="ABC3_permease_C"/>
</dbReference>
<evidence type="ECO:0000313" key="10">
    <source>
        <dbReference type="EMBL" id="QEE26907.1"/>
    </source>
</evidence>
<keyword evidence="3 7" id="KW-0812">Transmembrane</keyword>
<reference evidence="10 11" key="1">
    <citation type="submission" date="2019-08" db="EMBL/GenBank/DDBJ databases">
        <title>Complete genome sequence of Terriglobus albidus strain ORNL.</title>
        <authorList>
            <person name="Podar M."/>
        </authorList>
    </citation>
    <scope>NUCLEOTIDE SEQUENCE [LARGE SCALE GENOMIC DNA]</scope>
    <source>
        <strain evidence="10 11">ORNL</strain>
    </source>
</reference>
<evidence type="ECO:0000256" key="2">
    <source>
        <dbReference type="ARBA" id="ARBA00022475"/>
    </source>
</evidence>
<dbReference type="InterPro" id="IPR047928">
    <property type="entry name" value="Perm_prefix_1"/>
</dbReference>
<feature type="domain" description="ABC3 transporter permease C-terminal" evidence="8">
    <location>
        <begin position="379"/>
        <end position="498"/>
    </location>
</feature>
<feature type="transmembrane region" description="Helical" evidence="7">
    <location>
        <begin position="93"/>
        <end position="115"/>
    </location>
</feature>
<dbReference type="Pfam" id="PF12704">
    <property type="entry name" value="MacB_PCD"/>
    <property type="match status" value="2"/>
</dbReference>
<protein>
    <submittedName>
        <fullName evidence="10">ABC transporter permease</fullName>
    </submittedName>
</protein>
<evidence type="ECO:0000313" key="11">
    <source>
        <dbReference type="Proteomes" id="UP000321820"/>
    </source>
</evidence>
<dbReference type="EMBL" id="CP042806">
    <property type="protein sequence ID" value="QEE26907.1"/>
    <property type="molecule type" value="Genomic_DNA"/>
</dbReference>
<evidence type="ECO:0000256" key="6">
    <source>
        <dbReference type="ARBA" id="ARBA00038076"/>
    </source>
</evidence>
<dbReference type="InterPro" id="IPR025857">
    <property type="entry name" value="MacB_PCD"/>
</dbReference>
<evidence type="ECO:0000256" key="7">
    <source>
        <dbReference type="SAM" id="Phobius"/>
    </source>
</evidence>
<feature type="transmembrane region" description="Helical" evidence="7">
    <location>
        <begin position="375"/>
        <end position="396"/>
    </location>
</feature>
<dbReference type="PANTHER" id="PTHR30572">
    <property type="entry name" value="MEMBRANE COMPONENT OF TRANSPORTER-RELATED"/>
    <property type="match status" value="1"/>
</dbReference>
<evidence type="ECO:0000256" key="1">
    <source>
        <dbReference type="ARBA" id="ARBA00004651"/>
    </source>
</evidence>
<dbReference type="AlphaFoldDB" id="A0A5B9E9C0"/>
<evidence type="ECO:0000259" key="8">
    <source>
        <dbReference type="Pfam" id="PF02687"/>
    </source>
</evidence>
<dbReference type="InterPro" id="IPR050250">
    <property type="entry name" value="Macrolide_Exporter_MacB"/>
</dbReference>
<dbReference type="OrthoDB" id="98660at2"/>
<dbReference type="GO" id="GO:0005886">
    <property type="term" value="C:plasma membrane"/>
    <property type="evidence" value="ECO:0007669"/>
    <property type="project" value="UniProtKB-SubCell"/>
</dbReference>
<dbReference type="RefSeq" id="WP_147646103.1">
    <property type="nucleotide sequence ID" value="NZ_CP042806.1"/>
</dbReference>
<keyword evidence="4 7" id="KW-1133">Transmembrane helix</keyword>
<feature type="transmembrane region" description="Helical" evidence="7">
    <location>
        <begin position="828"/>
        <end position="853"/>
    </location>
</feature>
<dbReference type="PANTHER" id="PTHR30572:SF4">
    <property type="entry name" value="ABC TRANSPORTER PERMEASE YTRF"/>
    <property type="match status" value="1"/>
</dbReference>
<organism evidence="10 11">
    <name type="scientific">Terriglobus albidus</name>
    <dbReference type="NCBI Taxonomy" id="1592106"/>
    <lineage>
        <taxon>Bacteria</taxon>
        <taxon>Pseudomonadati</taxon>
        <taxon>Acidobacteriota</taxon>
        <taxon>Terriglobia</taxon>
        <taxon>Terriglobales</taxon>
        <taxon>Acidobacteriaceae</taxon>
        <taxon>Terriglobus</taxon>
    </lineage>
</organism>
<keyword evidence="2" id="KW-1003">Cell membrane</keyword>
<comment type="similarity">
    <text evidence="6">Belongs to the ABC-4 integral membrane protein family.</text>
</comment>
<gene>
    <name evidence="10" type="ORF">FTW19_02140</name>
</gene>
<dbReference type="NCBIfam" id="NF038403">
    <property type="entry name" value="perm_prefix_1"/>
    <property type="match status" value="1"/>
</dbReference>
<feature type="transmembrane region" description="Helical" evidence="7">
    <location>
        <begin position="428"/>
        <end position="450"/>
    </location>
</feature>